<feature type="transmembrane region" description="Helical" evidence="1">
    <location>
        <begin position="136"/>
        <end position="153"/>
    </location>
</feature>
<dbReference type="RefSeq" id="WP_094325935.1">
    <property type="nucleotide sequence ID" value="NZ_CP022347.1"/>
</dbReference>
<dbReference type="EMBL" id="CP022347">
    <property type="protein sequence ID" value="ASQ31126.1"/>
    <property type="molecule type" value="Genomic_DNA"/>
</dbReference>
<evidence type="ECO:0000313" key="2">
    <source>
        <dbReference type="EMBL" id="ASQ31126.1"/>
    </source>
</evidence>
<keyword evidence="1" id="KW-0812">Transmembrane</keyword>
<name>A0A222MZW0_9BACT</name>
<feature type="transmembrane region" description="Helical" evidence="1">
    <location>
        <begin position="159"/>
        <end position="177"/>
    </location>
</feature>
<protein>
    <submittedName>
        <fullName evidence="2">Periplasmic DMSO/TMAO reductase YedYZ, heme-binding membrane subunit</fullName>
    </submittedName>
</protein>
<feature type="transmembrane region" description="Helical" evidence="1">
    <location>
        <begin position="109"/>
        <end position="129"/>
    </location>
</feature>
<feature type="transmembrane region" description="Helical" evidence="1">
    <location>
        <begin position="70"/>
        <end position="89"/>
    </location>
</feature>
<sequence length="184" mass="22104">MISSKRLVFLAYMLLLLSFVYSAFMLYKNYYFDVLAELYFYTGIFALGFCFLSLFFALFKFKKCKKLPRLFGIFAFIWALLHFLAYFIFSKHLSFEKLFSSIFSYGIEFSGFLSFVLMFFMFLASFSFFKRLKFSLKFGYVLLFLVSLHYFLSPKVPELSHYFFIFLALLFIILRYARVLKRKS</sequence>
<keyword evidence="1" id="KW-1133">Transmembrane helix</keyword>
<reference evidence="2 3" key="1">
    <citation type="submission" date="2017-07" db="EMBL/GenBank/DDBJ databases">
        <title>Analysis of two Campylobacter avium genomes and identification of a novel hippuricase gene.</title>
        <authorList>
            <person name="Miller W.G."/>
            <person name="Chapman M.H."/>
            <person name="Yee E."/>
            <person name="Revez J."/>
            <person name="Bono J.L."/>
            <person name="Rossi M."/>
        </authorList>
    </citation>
    <scope>NUCLEOTIDE SEQUENCE [LARGE SCALE GENOMIC DNA]</scope>
    <source>
        <strain evidence="2 3">LMG 24591</strain>
    </source>
</reference>
<accession>A0A222MZW0</accession>
<proteinExistence type="predicted"/>
<dbReference type="Proteomes" id="UP000201169">
    <property type="component" value="Chromosome"/>
</dbReference>
<dbReference type="GO" id="GO:0016020">
    <property type="term" value="C:membrane"/>
    <property type="evidence" value="ECO:0007669"/>
    <property type="project" value="UniProtKB-SubCell"/>
</dbReference>
<dbReference type="OrthoDB" id="5362134at2"/>
<dbReference type="AlphaFoldDB" id="A0A222MZW0"/>
<evidence type="ECO:0000256" key="1">
    <source>
        <dbReference type="SAM" id="Phobius"/>
    </source>
</evidence>
<dbReference type="KEGG" id="cavi:CAV_1516"/>
<gene>
    <name evidence="2" type="primary">yedZ</name>
    <name evidence="2" type="ORF">CAV_1516</name>
</gene>
<organism evidence="2 3">
    <name type="scientific">Campylobacter avium LMG 24591</name>
    <dbReference type="NCBI Taxonomy" id="522484"/>
    <lineage>
        <taxon>Bacteria</taxon>
        <taxon>Pseudomonadati</taxon>
        <taxon>Campylobacterota</taxon>
        <taxon>Epsilonproteobacteria</taxon>
        <taxon>Campylobacterales</taxon>
        <taxon>Campylobacteraceae</taxon>
        <taxon>Campylobacter</taxon>
    </lineage>
</organism>
<feature type="transmembrane region" description="Helical" evidence="1">
    <location>
        <begin position="38"/>
        <end position="58"/>
    </location>
</feature>
<evidence type="ECO:0000313" key="3">
    <source>
        <dbReference type="Proteomes" id="UP000201169"/>
    </source>
</evidence>
<keyword evidence="3" id="KW-1185">Reference proteome</keyword>
<keyword evidence="1" id="KW-0472">Membrane</keyword>